<dbReference type="InterPro" id="IPR025638">
    <property type="entry name" value="DUF4336"/>
</dbReference>
<dbReference type="Proteomes" id="UP000693970">
    <property type="component" value="Unassembled WGS sequence"/>
</dbReference>
<dbReference type="EMBL" id="JAGRRH010000024">
    <property type="protein sequence ID" value="KAG7342887.1"/>
    <property type="molecule type" value="Genomic_DNA"/>
</dbReference>
<organism evidence="2 3">
    <name type="scientific">Nitzschia inconspicua</name>
    <dbReference type="NCBI Taxonomy" id="303405"/>
    <lineage>
        <taxon>Eukaryota</taxon>
        <taxon>Sar</taxon>
        <taxon>Stramenopiles</taxon>
        <taxon>Ochrophyta</taxon>
        <taxon>Bacillariophyta</taxon>
        <taxon>Bacillariophyceae</taxon>
        <taxon>Bacillariophycidae</taxon>
        <taxon>Bacillariales</taxon>
        <taxon>Bacillariaceae</taxon>
        <taxon>Nitzschia</taxon>
    </lineage>
</organism>
<accession>A0A9K3KFR5</accession>
<feature type="chain" id="PRO_5039947257" evidence="1">
    <location>
        <begin position="27"/>
        <end position="439"/>
    </location>
</feature>
<dbReference type="PANTHER" id="PTHR33835:SF2">
    <property type="entry name" value="LYSINE-TRNA LIGASE"/>
    <property type="match status" value="1"/>
</dbReference>
<keyword evidence="3" id="KW-1185">Reference proteome</keyword>
<gene>
    <name evidence="2" type="ORF">IV203_020832</name>
</gene>
<dbReference type="Pfam" id="PF14234">
    <property type="entry name" value="DUF4336"/>
    <property type="match status" value="2"/>
</dbReference>
<name>A0A9K3KFR5_9STRA</name>
<dbReference type="PANTHER" id="PTHR33835">
    <property type="entry name" value="YALI0C07656P"/>
    <property type="match status" value="1"/>
</dbReference>
<proteinExistence type="predicted"/>
<reference evidence="2" key="2">
    <citation type="submission" date="2021-04" db="EMBL/GenBank/DDBJ databases">
        <authorList>
            <person name="Podell S."/>
        </authorList>
    </citation>
    <scope>NUCLEOTIDE SEQUENCE</scope>
    <source>
        <strain evidence="2">Hildebrandi</strain>
    </source>
</reference>
<evidence type="ECO:0000313" key="3">
    <source>
        <dbReference type="Proteomes" id="UP000693970"/>
    </source>
</evidence>
<keyword evidence="1" id="KW-0732">Signal</keyword>
<evidence type="ECO:0000313" key="2">
    <source>
        <dbReference type="EMBL" id="KAG7342887.1"/>
    </source>
</evidence>
<reference evidence="2" key="1">
    <citation type="journal article" date="2021" name="Sci. Rep.">
        <title>Diploid genomic architecture of Nitzschia inconspicua, an elite biomass production diatom.</title>
        <authorList>
            <person name="Oliver A."/>
            <person name="Podell S."/>
            <person name="Pinowska A."/>
            <person name="Traller J.C."/>
            <person name="Smith S.R."/>
            <person name="McClure R."/>
            <person name="Beliaev A."/>
            <person name="Bohutskyi P."/>
            <person name="Hill E.A."/>
            <person name="Rabines A."/>
            <person name="Zheng H."/>
            <person name="Allen L.Z."/>
            <person name="Kuo A."/>
            <person name="Grigoriev I.V."/>
            <person name="Allen A.E."/>
            <person name="Hazlebeck D."/>
            <person name="Allen E.E."/>
        </authorList>
    </citation>
    <scope>NUCLEOTIDE SEQUENCE</scope>
    <source>
        <strain evidence="2">Hildebrandi</strain>
    </source>
</reference>
<feature type="signal peptide" evidence="1">
    <location>
        <begin position="1"/>
        <end position="26"/>
    </location>
</feature>
<dbReference type="AlphaFoldDB" id="A0A9K3KFR5"/>
<evidence type="ECO:0000256" key="1">
    <source>
        <dbReference type="SAM" id="SignalP"/>
    </source>
</evidence>
<dbReference type="OrthoDB" id="421671at2759"/>
<comment type="caution">
    <text evidence="2">The sequence shown here is derived from an EMBL/GenBank/DDBJ whole genome shotgun (WGS) entry which is preliminary data.</text>
</comment>
<protein>
    <submittedName>
        <fullName evidence="2">Uncharacterized protein</fullName>
    </submittedName>
</protein>
<sequence>MKWKKSLLGWFVVGLVLCDVFQNADSFSHRPPSRRDWLWSNGCGAATIAANSLLAPSRGNAAPIITGNLPKLANQYYDTPIATKPEAGQFYFPTLTPPFQNRATYRYTLGRNSWALEQLLTFANVTATIRCNVIQLQNGAGGLWVHSPQWPTGEFCSLLDELGTVEHIVLPCNAFEHKAPVKAFVIRYPNAKVWVSPGQYGPLGRCGTTLTDPNTLGYKIDGVLGDPTNPPPPWADEFDIATLYVDLPKNAGPVSEVAFCHRPTKTLVSTDAVVYVPPMAPRILSTYFDQVTIQDRDFWPKSVLQAVFLPIRTDTRGNYPGYEALVDRLVRAPILRAVVDARAPEAVRDWIDKQTNGSWNFDRVLTSHFASPIEATPADVRASFQYLFEDDIQKLLGTSSRLPPIECQDWELLDSINQFIAKTNTGEKAIFDFQRGCIE</sequence>